<evidence type="ECO:0000313" key="2">
    <source>
        <dbReference type="Proteomes" id="UP001341840"/>
    </source>
</evidence>
<dbReference type="Proteomes" id="UP001341840">
    <property type="component" value="Unassembled WGS sequence"/>
</dbReference>
<sequence length="118" mass="13117">MGTSLFTCLKRTRFQSKYENGKGCNRSRYLPGNLGITTYSLCISWLGGIKAIVSTACNVIERLNQPTIIKKRRILHCADESRAQWAKGSNNKTSFIATLDDIPSKELGQVQHGWSIPG</sequence>
<dbReference type="EMBL" id="JASCZI010152880">
    <property type="protein sequence ID" value="MED6176790.1"/>
    <property type="molecule type" value="Genomic_DNA"/>
</dbReference>
<proteinExistence type="predicted"/>
<reference evidence="1 2" key="1">
    <citation type="journal article" date="2023" name="Plants (Basel)">
        <title>Bridging the Gap: Combining Genomics and Transcriptomics Approaches to Understand Stylosanthes scabra, an Orphan Legume from the Brazilian Caatinga.</title>
        <authorList>
            <person name="Ferreira-Neto J.R.C."/>
            <person name="da Silva M.D."/>
            <person name="Binneck E."/>
            <person name="de Melo N.F."/>
            <person name="da Silva R.H."/>
            <person name="de Melo A.L.T.M."/>
            <person name="Pandolfi V."/>
            <person name="Bustamante F.O."/>
            <person name="Brasileiro-Vidal A.C."/>
            <person name="Benko-Iseppon A.M."/>
        </authorList>
    </citation>
    <scope>NUCLEOTIDE SEQUENCE [LARGE SCALE GENOMIC DNA]</scope>
    <source>
        <tissue evidence="1">Leaves</tissue>
    </source>
</reference>
<gene>
    <name evidence="1" type="ORF">PIB30_091673</name>
</gene>
<comment type="caution">
    <text evidence="1">The sequence shown here is derived from an EMBL/GenBank/DDBJ whole genome shotgun (WGS) entry which is preliminary data.</text>
</comment>
<accession>A0ABU6VT51</accession>
<organism evidence="1 2">
    <name type="scientific">Stylosanthes scabra</name>
    <dbReference type="NCBI Taxonomy" id="79078"/>
    <lineage>
        <taxon>Eukaryota</taxon>
        <taxon>Viridiplantae</taxon>
        <taxon>Streptophyta</taxon>
        <taxon>Embryophyta</taxon>
        <taxon>Tracheophyta</taxon>
        <taxon>Spermatophyta</taxon>
        <taxon>Magnoliopsida</taxon>
        <taxon>eudicotyledons</taxon>
        <taxon>Gunneridae</taxon>
        <taxon>Pentapetalae</taxon>
        <taxon>rosids</taxon>
        <taxon>fabids</taxon>
        <taxon>Fabales</taxon>
        <taxon>Fabaceae</taxon>
        <taxon>Papilionoideae</taxon>
        <taxon>50 kb inversion clade</taxon>
        <taxon>dalbergioids sensu lato</taxon>
        <taxon>Dalbergieae</taxon>
        <taxon>Pterocarpus clade</taxon>
        <taxon>Stylosanthes</taxon>
    </lineage>
</organism>
<keyword evidence="2" id="KW-1185">Reference proteome</keyword>
<protein>
    <submittedName>
        <fullName evidence="1">Uncharacterized protein</fullName>
    </submittedName>
</protein>
<name>A0ABU6VT51_9FABA</name>
<evidence type="ECO:0000313" key="1">
    <source>
        <dbReference type="EMBL" id="MED6176790.1"/>
    </source>
</evidence>